<dbReference type="InterPro" id="IPR003736">
    <property type="entry name" value="PAAI_dom"/>
</dbReference>
<dbReference type="CDD" id="cd03443">
    <property type="entry name" value="PaaI_thioesterase"/>
    <property type="match status" value="1"/>
</dbReference>
<proteinExistence type="predicted"/>
<dbReference type="OrthoDB" id="9813158at2"/>
<keyword evidence="1" id="KW-0378">Hydrolase</keyword>
<evidence type="ECO:0000256" key="1">
    <source>
        <dbReference type="ARBA" id="ARBA00022801"/>
    </source>
</evidence>
<dbReference type="SUPFAM" id="SSF54637">
    <property type="entry name" value="Thioesterase/thiol ester dehydrase-isomerase"/>
    <property type="match status" value="1"/>
</dbReference>
<accession>A0A1G9PY49</accession>
<dbReference type="AlphaFoldDB" id="A0A1G9PY49"/>
<gene>
    <name evidence="3" type="ORF">SAMN05661010_03184</name>
</gene>
<organism evidence="3 4">
    <name type="scientific">Modicisalibacter muralis</name>
    <dbReference type="NCBI Taxonomy" id="119000"/>
    <lineage>
        <taxon>Bacteria</taxon>
        <taxon>Pseudomonadati</taxon>
        <taxon>Pseudomonadota</taxon>
        <taxon>Gammaproteobacteria</taxon>
        <taxon>Oceanospirillales</taxon>
        <taxon>Halomonadaceae</taxon>
        <taxon>Modicisalibacter</taxon>
    </lineage>
</organism>
<dbReference type="GO" id="GO:0005829">
    <property type="term" value="C:cytosol"/>
    <property type="evidence" value="ECO:0007669"/>
    <property type="project" value="TreeGrafter"/>
</dbReference>
<dbReference type="InterPro" id="IPR006683">
    <property type="entry name" value="Thioestr_dom"/>
</dbReference>
<dbReference type="Proteomes" id="UP000198654">
    <property type="component" value="Unassembled WGS sequence"/>
</dbReference>
<dbReference type="NCBIfam" id="TIGR00369">
    <property type="entry name" value="unchar_dom_1"/>
    <property type="match status" value="1"/>
</dbReference>
<evidence type="ECO:0000313" key="4">
    <source>
        <dbReference type="Proteomes" id="UP000198654"/>
    </source>
</evidence>
<evidence type="ECO:0000313" key="3">
    <source>
        <dbReference type="EMBL" id="SDM03411.1"/>
    </source>
</evidence>
<reference evidence="3 4" key="1">
    <citation type="submission" date="2016-10" db="EMBL/GenBank/DDBJ databases">
        <authorList>
            <person name="de Groot N.N."/>
        </authorList>
    </citation>
    <scope>NUCLEOTIDE SEQUENCE [LARGE SCALE GENOMIC DNA]</scope>
    <source>
        <strain evidence="3 4">DSM 14789</strain>
    </source>
</reference>
<dbReference type="RefSeq" id="WP_089730256.1">
    <property type="nucleotide sequence ID" value="NZ_FNGI01000010.1"/>
</dbReference>
<dbReference type="Gene3D" id="3.10.129.10">
    <property type="entry name" value="Hotdog Thioesterase"/>
    <property type="match status" value="1"/>
</dbReference>
<dbReference type="GO" id="GO:0061522">
    <property type="term" value="F:1,4-dihydroxy-2-naphthoyl-CoA thioesterase activity"/>
    <property type="evidence" value="ECO:0007669"/>
    <property type="project" value="TreeGrafter"/>
</dbReference>
<dbReference type="PANTHER" id="PTHR43240">
    <property type="entry name" value="1,4-DIHYDROXY-2-NAPHTHOYL-COA THIOESTERASE 1"/>
    <property type="match status" value="1"/>
</dbReference>
<dbReference type="EMBL" id="FNGI01000010">
    <property type="protein sequence ID" value="SDM03411.1"/>
    <property type="molecule type" value="Genomic_DNA"/>
</dbReference>
<name>A0A1G9PY49_9GAMM</name>
<sequence length="177" mass="19041">MPITSPSLPPSFADWRTAIERFVQVVPHTQGLGLEVLEVAPPVVRMRLPWSETLLGDPHRGLIHGGVLSMTLDTLCGASVLCGLPEPEVCPTLDLRVDHYRPALGGLAVYGEARVVRVTASMVFTEGTLWQKEGRPIARGIANFVRLGPRNTPPGFAAALFGETLVAQPGEQSAEEI</sequence>
<dbReference type="STRING" id="119000.SAMN05661010_03184"/>
<dbReference type="Pfam" id="PF03061">
    <property type="entry name" value="4HBT"/>
    <property type="match status" value="1"/>
</dbReference>
<keyword evidence="4" id="KW-1185">Reference proteome</keyword>
<dbReference type="PANTHER" id="PTHR43240:SF7">
    <property type="entry name" value="BLR7284 PROTEIN"/>
    <property type="match status" value="1"/>
</dbReference>
<feature type="domain" description="Thioesterase" evidence="2">
    <location>
        <begin position="61"/>
        <end position="136"/>
    </location>
</feature>
<protein>
    <submittedName>
        <fullName evidence="3">Uncharacterized domain 1-containing protein</fullName>
    </submittedName>
</protein>
<dbReference type="InterPro" id="IPR029069">
    <property type="entry name" value="HotDog_dom_sf"/>
</dbReference>
<evidence type="ECO:0000259" key="2">
    <source>
        <dbReference type="Pfam" id="PF03061"/>
    </source>
</evidence>